<evidence type="ECO:0000256" key="5">
    <source>
        <dbReference type="ARBA" id="ARBA00023136"/>
    </source>
</evidence>
<keyword evidence="3" id="KW-0812">Transmembrane</keyword>
<dbReference type="EMBL" id="UGXT01000002">
    <property type="protein sequence ID" value="SUH36780.1"/>
    <property type="molecule type" value="Genomic_DNA"/>
</dbReference>
<evidence type="ECO:0000256" key="3">
    <source>
        <dbReference type="ARBA" id="ARBA00022692"/>
    </source>
</evidence>
<dbReference type="Pfam" id="PF02203">
    <property type="entry name" value="TarH"/>
    <property type="match status" value="1"/>
</dbReference>
<reference evidence="8 9" key="1">
    <citation type="submission" date="2018-06" db="EMBL/GenBank/DDBJ databases">
        <authorList>
            <consortium name="Pathogen Informatics"/>
            <person name="Doyle S."/>
        </authorList>
    </citation>
    <scope>NUCLEOTIDE SEQUENCE [LARGE SCALE GENOMIC DNA]</scope>
    <source>
        <strain evidence="8 9">NCTC8261</strain>
    </source>
</reference>
<sequence>MAEASANVDEKYQRYQAALAELIQFLDNGNMDAYFAQPTQGMQNALGEALGNYAR</sequence>
<keyword evidence="5" id="KW-0472">Membrane</keyword>
<evidence type="ECO:0000256" key="6">
    <source>
        <dbReference type="ARBA" id="ARBA00023224"/>
    </source>
</evidence>
<keyword evidence="6" id="KW-0807">Transducer</keyword>
<feature type="domain" description="Chemotaxis methyl-accepting receptor Tar-related ligand-binding" evidence="7">
    <location>
        <begin position="3"/>
        <end position="53"/>
    </location>
</feature>
<proteinExistence type="predicted"/>
<evidence type="ECO:0000259" key="7">
    <source>
        <dbReference type="Pfam" id="PF02203"/>
    </source>
</evidence>
<evidence type="ECO:0000313" key="8">
    <source>
        <dbReference type="EMBL" id="SUH36780.1"/>
    </source>
</evidence>
<dbReference type="InterPro" id="IPR003122">
    <property type="entry name" value="Tar_rcpt_lig-bd"/>
</dbReference>
<evidence type="ECO:0000313" key="9">
    <source>
        <dbReference type="Proteomes" id="UP000254712"/>
    </source>
</evidence>
<dbReference type="InterPro" id="IPR035440">
    <property type="entry name" value="4HB_MCP_dom_sf"/>
</dbReference>
<dbReference type="GO" id="GO:0007165">
    <property type="term" value="P:signal transduction"/>
    <property type="evidence" value="ECO:0007669"/>
    <property type="project" value="UniProtKB-KW"/>
</dbReference>
<dbReference type="GO" id="GO:0005886">
    <property type="term" value="C:plasma membrane"/>
    <property type="evidence" value="ECO:0007669"/>
    <property type="project" value="UniProtKB-SubCell"/>
</dbReference>
<dbReference type="CDD" id="cd19407">
    <property type="entry name" value="Tar_Tsr_sensor"/>
    <property type="match status" value="1"/>
</dbReference>
<keyword evidence="4" id="KW-1133">Transmembrane helix</keyword>
<accession>A0A379WS92</accession>
<dbReference type="SUPFAM" id="SSF47170">
    <property type="entry name" value="Aspartate receptor, ligand-binding domain"/>
    <property type="match status" value="1"/>
</dbReference>
<name>A0A379WS92_SALET</name>
<protein>
    <submittedName>
        <fullName evidence="8">Methyl accepting chemotaxis protein II, aspartate sensor-receptor</fullName>
    </submittedName>
</protein>
<dbReference type="GO" id="GO:0006935">
    <property type="term" value="P:chemotaxis"/>
    <property type="evidence" value="ECO:0007669"/>
    <property type="project" value="InterPro"/>
</dbReference>
<evidence type="ECO:0000256" key="4">
    <source>
        <dbReference type="ARBA" id="ARBA00022989"/>
    </source>
</evidence>
<dbReference type="Proteomes" id="UP000254712">
    <property type="component" value="Unassembled WGS sequence"/>
</dbReference>
<organism evidence="8 9">
    <name type="scientific">Salmonella enterica I</name>
    <dbReference type="NCBI Taxonomy" id="59201"/>
    <lineage>
        <taxon>Bacteria</taxon>
        <taxon>Pseudomonadati</taxon>
        <taxon>Pseudomonadota</taxon>
        <taxon>Gammaproteobacteria</taxon>
        <taxon>Enterobacterales</taxon>
        <taxon>Enterobacteriaceae</taxon>
        <taxon>Salmonella</taxon>
    </lineage>
</organism>
<evidence type="ECO:0000256" key="1">
    <source>
        <dbReference type="ARBA" id="ARBA00004236"/>
    </source>
</evidence>
<dbReference type="Gene3D" id="1.20.120.30">
    <property type="entry name" value="Aspartate receptor, ligand-binding domain"/>
    <property type="match status" value="1"/>
</dbReference>
<evidence type="ECO:0000256" key="2">
    <source>
        <dbReference type="ARBA" id="ARBA00022475"/>
    </source>
</evidence>
<keyword evidence="8" id="KW-0675">Receptor</keyword>
<keyword evidence="2" id="KW-1003">Cell membrane</keyword>
<comment type="subcellular location">
    <subcellularLocation>
        <location evidence="1">Cell membrane</location>
    </subcellularLocation>
</comment>
<gene>
    <name evidence="8" type="primary">cheM_2</name>
    <name evidence="8" type="ORF">NCTC8261_03056</name>
</gene>
<dbReference type="AlphaFoldDB" id="A0A379WS92"/>